<organism evidence="2 3">
    <name type="scientific">Notoacmeibacter ruber</name>
    <dbReference type="NCBI Taxonomy" id="2670375"/>
    <lineage>
        <taxon>Bacteria</taxon>
        <taxon>Pseudomonadati</taxon>
        <taxon>Pseudomonadota</taxon>
        <taxon>Alphaproteobacteria</taxon>
        <taxon>Hyphomicrobiales</taxon>
        <taxon>Notoacmeibacteraceae</taxon>
        <taxon>Notoacmeibacter</taxon>
    </lineage>
</organism>
<dbReference type="PIRSF" id="PIRSF020818">
    <property type="entry name" value="PHB_depoly_PhaZ"/>
    <property type="match status" value="1"/>
</dbReference>
<dbReference type="Pfam" id="PF06850">
    <property type="entry name" value="PHB_depo_C"/>
    <property type="match status" value="1"/>
</dbReference>
<dbReference type="EMBL" id="RCWN01000001">
    <property type="protein sequence ID" value="RLQ89289.1"/>
    <property type="molecule type" value="Genomic_DNA"/>
</dbReference>
<dbReference type="AlphaFoldDB" id="A0A3L7JGG2"/>
<keyword evidence="3" id="KW-1185">Reference proteome</keyword>
<name>A0A3L7JGG2_9HYPH</name>
<sequence>MLYHVYEWQRAALEPARALADATRMTFSNPLNPFSRNAIGRSIAASAELFERMTRRYEKPAFGLSETEIDGKTVAVSEEIVWRHPFCNLLHFRRDLPKGRSEGARYLLVAPMSGHYATLLRGTVEAMLPHGDVFITDWVDARDVPLSQGAFDLDSYIDYVVEMLQHLGPNTHVIAVCQPSVPVYAAVAKMNADNDPAAPATMILMGGPMDTRLSPTAVNDLAAQKGIAWFRDNVIMTVPWPHPGVGRKVYPGFMQLSGFMSMNLDRHVIAHKDYFLHLVQNDGDSAEKHRDFYDEYLAVMDMTAEFYLQTVESVFIRHDLPLGKFKYRDWTVDANAITQTAILTIEGEKDDITGHGQTRAVLDWCKALPDSMKVHYTQPNVGHYGVFNGSRFRANIVPRIVEFANTHASKGQAKAA</sequence>
<evidence type="ECO:0000259" key="1">
    <source>
        <dbReference type="Pfam" id="PF06850"/>
    </source>
</evidence>
<dbReference type="Proteomes" id="UP000281094">
    <property type="component" value="Unassembled WGS sequence"/>
</dbReference>
<dbReference type="InterPro" id="IPR010915">
    <property type="entry name" value="PHB_depoly_PhaZ"/>
</dbReference>
<dbReference type="InterPro" id="IPR009656">
    <property type="entry name" value="PHB_depo_C"/>
</dbReference>
<feature type="domain" description="PHB de-polymerase C-terminal" evidence="1">
    <location>
        <begin position="206"/>
        <end position="406"/>
    </location>
</feature>
<dbReference type="NCBIfam" id="TIGR01849">
    <property type="entry name" value="PHB_depoly_PhaZ"/>
    <property type="match status" value="1"/>
</dbReference>
<accession>A0A3L7JGG2</accession>
<reference evidence="2 3" key="1">
    <citation type="submission" date="2018-10" db="EMBL/GenBank/DDBJ databases">
        <title>Notoacmeibacter sp. M2BS9Y-3-1, whole genome shotgun sequence.</title>
        <authorList>
            <person name="Tuo L."/>
        </authorList>
    </citation>
    <scope>NUCLEOTIDE SEQUENCE [LARGE SCALE GENOMIC DNA]</scope>
    <source>
        <strain evidence="2 3">M2BS9Y-3-1</strain>
    </source>
</reference>
<dbReference type="PANTHER" id="PTHR36837">
    <property type="entry name" value="POLY(3-HYDROXYALKANOATE) POLYMERASE SUBUNIT PHAC"/>
    <property type="match status" value="1"/>
</dbReference>
<dbReference type="SUPFAM" id="SSF53474">
    <property type="entry name" value="alpha/beta-Hydrolases"/>
    <property type="match status" value="1"/>
</dbReference>
<dbReference type="PANTHER" id="PTHR36837:SF4">
    <property type="entry name" value="BLR0908 PROTEIN"/>
    <property type="match status" value="1"/>
</dbReference>
<comment type="caution">
    <text evidence="2">The sequence shown here is derived from an EMBL/GenBank/DDBJ whole genome shotgun (WGS) entry which is preliminary data.</text>
</comment>
<dbReference type="InterPro" id="IPR029058">
    <property type="entry name" value="AB_hydrolase_fold"/>
</dbReference>
<proteinExistence type="predicted"/>
<dbReference type="RefSeq" id="WP_121646256.1">
    <property type="nucleotide sequence ID" value="NZ_RCWN01000001.1"/>
</dbReference>
<gene>
    <name evidence="2" type="primary">phaZ</name>
    <name evidence="2" type="ORF">D8780_00230</name>
</gene>
<evidence type="ECO:0000313" key="2">
    <source>
        <dbReference type="EMBL" id="RLQ89289.1"/>
    </source>
</evidence>
<dbReference type="InterPro" id="IPR051321">
    <property type="entry name" value="PHA/PHB_synthase"/>
</dbReference>
<protein>
    <submittedName>
        <fullName evidence="2">Polyhydroxyalkanoate depolymerase</fullName>
    </submittedName>
</protein>
<evidence type="ECO:0000313" key="3">
    <source>
        <dbReference type="Proteomes" id="UP000281094"/>
    </source>
</evidence>